<dbReference type="RefSeq" id="XP_025374226.1">
    <property type="nucleotide sequence ID" value="XM_025518381.1"/>
</dbReference>
<organism evidence="3 4">
    <name type="scientific">Acaromyces ingoldii</name>
    <dbReference type="NCBI Taxonomy" id="215250"/>
    <lineage>
        <taxon>Eukaryota</taxon>
        <taxon>Fungi</taxon>
        <taxon>Dikarya</taxon>
        <taxon>Basidiomycota</taxon>
        <taxon>Ustilaginomycotina</taxon>
        <taxon>Exobasidiomycetes</taxon>
        <taxon>Exobasidiales</taxon>
        <taxon>Cryptobasidiaceae</taxon>
        <taxon>Acaromyces</taxon>
    </lineage>
</organism>
<evidence type="ECO:0000256" key="1">
    <source>
        <dbReference type="SAM" id="MobiDB-lite"/>
    </source>
</evidence>
<keyword evidence="4" id="KW-1185">Reference proteome</keyword>
<dbReference type="EMBL" id="KZ819641">
    <property type="protein sequence ID" value="PWN87028.1"/>
    <property type="molecule type" value="Genomic_DNA"/>
</dbReference>
<reference evidence="3" key="1">
    <citation type="journal article" date="2018" name="Mol. Biol. Evol.">
        <title>Broad Genomic Sampling Reveals a Smut Pathogenic Ancestry of the Fungal Clade Ustilaginomycotina.</title>
        <authorList>
            <person name="Kijpornyongpan T."/>
            <person name="Mondo S.J."/>
            <person name="Barry K."/>
            <person name="Sandor L."/>
            <person name="Lee J."/>
            <person name="Lipzen A."/>
            <person name="Pangilinan J."/>
            <person name="LaButti K."/>
            <person name="Hainaut M."/>
            <person name="Henrissat B."/>
            <person name="Grigoriev I.V."/>
            <person name="Spatafora J.W."/>
            <person name="Aime M.C."/>
        </authorList>
    </citation>
    <scope>NUCLEOTIDE SEQUENCE [LARGE SCALE GENOMIC DNA]</scope>
    <source>
        <strain evidence="3">MCA 4198</strain>
    </source>
</reference>
<proteinExistence type="predicted"/>
<dbReference type="AlphaFoldDB" id="A0A316YEG7"/>
<sequence length="183" mass="20594">MMRGRTCACVRACAVAWRGVCAAPVGLDLLVWGRPVPRCLRLFASLFLPHSRARLLRWYMQTGEGATRVARRACVCAIRRAIRGGWERKGDEGAVLRCCSTQEEKKERGQDKGRVDEHTGFVCVFNRGNGVRQRAWALRESPLAFARRCQERRRTRRGCSVAVDREGNRSVQRGKEEGGDSSS</sequence>
<keyword evidence="2" id="KW-0732">Signal</keyword>
<evidence type="ECO:0000313" key="3">
    <source>
        <dbReference type="EMBL" id="PWN87028.1"/>
    </source>
</evidence>
<dbReference type="Proteomes" id="UP000245768">
    <property type="component" value="Unassembled WGS sequence"/>
</dbReference>
<protein>
    <submittedName>
        <fullName evidence="3">Uncharacterized protein</fullName>
    </submittedName>
</protein>
<gene>
    <name evidence="3" type="ORF">FA10DRAFT_192227</name>
</gene>
<name>A0A316YEG7_9BASI</name>
<evidence type="ECO:0000313" key="4">
    <source>
        <dbReference type="Proteomes" id="UP000245768"/>
    </source>
</evidence>
<feature type="signal peptide" evidence="2">
    <location>
        <begin position="1"/>
        <end position="22"/>
    </location>
</feature>
<accession>A0A316YEG7</accession>
<feature type="chain" id="PRO_5016369793" evidence="2">
    <location>
        <begin position="23"/>
        <end position="183"/>
    </location>
</feature>
<dbReference type="GeneID" id="37040297"/>
<dbReference type="InParanoid" id="A0A316YEG7"/>
<feature type="region of interest" description="Disordered" evidence="1">
    <location>
        <begin position="164"/>
        <end position="183"/>
    </location>
</feature>
<evidence type="ECO:0000256" key="2">
    <source>
        <dbReference type="SAM" id="SignalP"/>
    </source>
</evidence>